<name>A0ABN8LX29_9CNID</name>
<feature type="region of interest" description="Disordered" evidence="10">
    <location>
        <begin position="1"/>
        <end position="20"/>
    </location>
</feature>
<sequence length="346" mass="39227">MEQQRSLVWNSTNNNSSPSDQMDMFQSELSASMIAIYVTLSTLGLFIIIINALVIYLVITRDYLKTVTNLCLASLAVSDMFSGLYAIPLIIACSTHMSVNICIAMDLGQRFLSVSTVLHLLLVTMERYSTIVLSVMRTTSVMNKKTCLAILLALWMLSLFVSLIQLSILDPDAPKPSRDELIYDFICLGLLAVLPLVVMAVAYLHIFYTLRKHVQAIKRDVSHLSSKCMARNARKERKALLIYGAMICVFVLSWFNYFFASLQEDLGNRTGIPFWADVILLFLRFSTNLLNPLLYTFLKRDFRRATKSIQFFGLRKKYNRRTTSFSSSFSTRRTNLSSVSSGESQV</sequence>
<dbReference type="PANTHER" id="PTHR24249:SF372">
    <property type="entry name" value="G-PROTEIN COUPLED RECEPTORS FAMILY 1 PROFILE DOMAIN-CONTAINING PROTEIN"/>
    <property type="match status" value="1"/>
</dbReference>
<evidence type="ECO:0000256" key="9">
    <source>
        <dbReference type="RuleBase" id="RU000688"/>
    </source>
</evidence>
<proteinExistence type="inferred from homology"/>
<protein>
    <recommendedName>
        <fullName evidence="12">G-protein coupled receptors family 1 profile domain-containing protein</fullName>
    </recommendedName>
</protein>
<comment type="subcellular location">
    <subcellularLocation>
        <location evidence="1">Cell membrane</location>
        <topology evidence="1">Multi-pass membrane protein</topology>
    </subcellularLocation>
</comment>
<dbReference type="InterPro" id="IPR000276">
    <property type="entry name" value="GPCR_Rhodpsn"/>
</dbReference>
<evidence type="ECO:0000256" key="5">
    <source>
        <dbReference type="ARBA" id="ARBA00023040"/>
    </source>
</evidence>
<comment type="similarity">
    <text evidence="9">Belongs to the G-protein coupled receptor 1 family.</text>
</comment>
<evidence type="ECO:0000256" key="7">
    <source>
        <dbReference type="ARBA" id="ARBA00023170"/>
    </source>
</evidence>
<keyword evidence="7 9" id="KW-0675">Receptor</keyword>
<dbReference type="CDD" id="cd00637">
    <property type="entry name" value="7tm_classA_rhodopsin-like"/>
    <property type="match status" value="1"/>
</dbReference>
<evidence type="ECO:0000256" key="6">
    <source>
        <dbReference type="ARBA" id="ARBA00023136"/>
    </source>
</evidence>
<evidence type="ECO:0000313" key="14">
    <source>
        <dbReference type="Proteomes" id="UP001159427"/>
    </source>
</evidence>
<feature type="transmembrane region" description="Helical" evidence="11">
    <location>
        <begin position="239"/>
        <end position="260"/>
    </location>
</feature>
<evidence type="ECO:0000259" key="12">
    <source>
        <dbReference type="PROSITE" id="PS50262"/>
    </source>
</evidence>
<keyword evidence="3 9" id="KW-0812">Transmembrane</keyword>
<dbReference type="PROSITE" id="PS50262">
    <property type="entry name" value="G_PROTEIN_RECEP_F1_2"/>
    <property type="match status" value="1"/>
</dbReference>
<evidence type="ECO:0000256" key="8">
    <source>
        <dbReference type="ARBA" id="ARBA00023224"/>
    </source>
</evidence>
<keyword evidence="8 9" id="KW-0807">Transducer</keyword>
<comment type="caution">
    <text evidence="13">The sequence shown here is derived from an EMBL/GenBank/DDBJ whole genome shotgun (WGS) entry which is preliminary data.</text>
</comment>
<evidence type="ECO:0000256" key="3">
    <source>
        <dbReference type="ARBA" id="ARBA00022692"/>
    </source>
</evidence>
<gene>
    <name evidence="13" type="ORF">PEVE_00012405</name>
</gene>
<evidence type="ECO:0000256" key="2">
    <source>
        <dbReference type="ARBA" id="ARBA00022475"/>
    </source>
</evidence>
<reference evidence="13 14" key="1">
    <citation type="submission" date="2022-05" db="EMBL/GenBank/DDBJ databases">
        <authorList>
            <consortium name="Genoscope - CEA"/>
            <person name="William W."/>
        </authorList>
    </citation>
    <scope>NUCLEOTIDE SEQUENCE [LARGE SCALE GENOMIC DNA]</scope>
</reference>
<dbReference type="InterPro" id="IPR050569">
    <property type="entry name" value="TAAR"/>
</dbReference>
<feature type="transmembrane region" description="Helical" evidence="11">
    <location>
        <begin position="34"/>
        <end position="58"/>
    </location>
</feature>
<feature type="domain" description="G-protein coupled receptors family 1 profile" evidence="12">
    <location>
        <begin position="50"/>
        <end position="295"/>
    </location>
</feature>
<dbReference type="EMBL" id="CALNXI010000191">
    <property type="protein sequence ID" value="CAH3021676.1"/>
    <property type="molecule type" value="Genomic_DNA"/>
</dbReference>
<keyword evidence="14" id="KW-1185">Reference proteome</keyword>
<keyword evidence="4 11" id="KW-1133">Transmembrane helix</keyword>
<evidence type="ECO:0000256" key="1">
    <source>
        <dbReference type="ARBA" id="ARBA00004651"/>
    </source>
</evidence>
<evidence type="ECO:0000256" key="4">
    <source>
        <dbReference type="ARBA" id="ARBA00022989"/>
    </source>
</evidence>
<feature type="transmembrane region" description="Helical" evidence="11">
    <location>
        <begin position="111"/>
        <end position="135"/>
    </location>
</feature>
<feature type="transmembrane region" description="Helical" evidence="11">
    <location>
        <begin position="147"/>
        <end position="169"/>
    </location>
</feature>
<keyword evidence="6 11" id="KW-0472">Membrane</keyword>
<dbReference type="Gene3D" id="1.20.1070.10">
    <property type="entry name" value="Rhodopsin 7-helix transmembrane proteins"/>
    <property type="match status" value="1"/>
</dbReference>
<dbReference type="InterPro" id="IPR017452">
    <property type="entry name" value="GPCR_Rhodpsn_7TM"/>
</dbReference>
<dbReference type="Pfam" id="PF00001">
    <property type="entry name" value="7tm_1"/>
    <property type="match status" value="1"/>
</dbReference>
<dbReference type="Proteomes" id="UP001159427">
    <property type="component" value="Unassembled WGS sequence"/>
</dbReference>
<evidence type="ECO:0000256" key="11">
    <source>
        <dbReference type="SAM" id="Phobius"/>
    </source>
</evidence>
<accession>A0ABN8LX29</accession>
<dbReference type="PRINTS" id="PR00237">
    <property type="entry name" value="GPCRRHODOPSN"/>
</dbReference>
<feature type="transmembrane region" description="Helical" evidence="11">
    <location>
        <begin position="70"/>
        <end position="91"/>
    </location>
</feature>
<organism evidence="13 14">
    <name type="scientific">Porites evermanni</name>
    <dbReference type="NCBI Taxonomy" id="104178"/>
    <lineage>
        <taxon>Eukaryota</taxon>
        <taxon>Metazoa</taxon>
        <taxon>Cnidaria</taxon>
        <taxon>Anthozoa</taxon>
        <taxon>Hexacorallia</taxon>
        <taxon>Scleractinia</taxon>
        <taxon>Fungiina</taxon>
        <taxon>Poritidae</taxon>
        <taxon>Porites</taxon>
    </lineage>
</organism>
<dbReference type="SUPFAM" id="SSF81321">
    <property type="entry name" value="Family A G protein-coupled receptor-like"/>
    <property type="match status" value="1"/>
</dbReference>
<keyword evidence="5 9" id="KW-0297">G-protein coupled receptor</keyword>
<evidence type="ECO:0000256" key="10">
    <source>
        <dbReference type="SAM" id="MobiDB-lite"/>
    </source>
</evidence>
<keyword evidence="2" id="KW-1003">Cell membrane</keyword>
<evidence type="ECO:0000313" key="13">
    <source>
        <dbReference type="EMBL" id="CAH3021676.1"/>
    </source>
</evidence>
<feature type="transmembrane region" description="Helical" evidence="11">
    <location>
        <begin position="272"/>
        <end position="298"/>
    </location>
</feature>
<feature type="transmembrane region" description="Helical" evidence="11">
    <location>
        <begin position="181"/>
        <end position="210"/>
    </location>
</feature>
<dbReference type="PROSITE" id="PS00237">
    <property type="entry name" value="G_PROTEIN_RECEP_F1_1"/>
    <property type="match status" value="1"/>
</dbReference>
<dbReference type="PANTHER" id="PTHR24249">
    <property type="entry name" value="HISTAMINE RECEPTOR-RELATED G-PROTEIN COUPLED RECEPTOR"/>
    <property type="match status" value="1"/>
</dbReference>